<organism evidence="3 4">
    <name type="scientific">Coptis chinensis</name>
    <dbReference type="NCBI Taxonomy" id="261450"/>
    <lineage>
        <taxon>Eukaryota</taxon>
        <taxon>Viridiplantae</taxon>
        <taxon>Streptophyta</taxon>
        <taxon>Embryophyta</taxon>
        <taxon>Tracheophyta</taxon>
        <taxon>Spermatophyta</taxon>
        <taxon>Magnoliopsida</taxon>
        <taxon>Ranunculales</taxon>
        <taxon>Ranunculaceae</taxon>
        <taxon>Coptidoideae</taxon>
        <taxon>Coptis</taxon>
    </lineage>
</organism>
<accession>A0A835M2V9</accession>
<dbReference type="Proteomes" id="UP000631114">
    <property type="component" value="Unassembled WGS sequence"/>
</dbReference>
<proteinExistence type="predicted"/>
<dbReference type="OrthoDB" id="1895098at2759"/>
<name>A0A835M2V9_9MAGN</name>
<keyword evidence="4" id="KW-1185">Reference proteome</keyword>
<dbReference type="InterPro" id="IPR007527">
    <property type="entry name" value="Znf_SWIM"/>
</dbReference>
<keyword evidence="1" id="KW-0863">Zinc-finger</keyword>
<dbReference type="GO" id="GO:0008270">
    <property type="term" value="F:zinc ion binding"/>
    <property type="evidence" value="ECO:0007669"/>
    <property type="project" value="UniProtKB-KW"/>
</dbReference>
<dbReference type="EMBL" id="JADFTS010000004">
    <property type="protein sequence ID" value="KAF9612039.1"/>
    <property type="molecule type" value="Genomic_DNA"/>
</dbReference>
<comment type="caution">
    <text evidence="3">The sequence shown here is derived from an EMBL/GenBank/DDBJ whole genome shotgun (WGS) entry which is preliminary data.</text>
</comment>
<protein>
    <recommendedName>
        <fullName evidence="2">SWIM-type domain-containing protein</fullName>
    </recommendedName>
</protein>
<evidence type="ECO:0000259" key="2">
    <source>
        <dbReference type="PROSITE" id="PS50966"/>
    </source>
</evidence>
<evidence type="ECO:0000313" key="4">
    <source>
        <dbReference type="Proteomes" id="UP000631114"/>
    </source>
</evidence>
<sequence length="67" mass="7730">MESKLAERIKEARGVTVIRSNERVFQVVAERHEYRIDLLSRECSCNNWGVDGFLCRHAIASIYCKGD</sequence>
<reference evidence="3 4" key="1">
    <citation type="submission" date="2020-10" db="EMBL/GenBank/DDBJ databases">
        <title>The Coptis chinensis genome and diversification of protoberbering-type alkaloids.</title>
        <authorList>
            <person name="Wang B."/>
            <person name="Shu S."/>
            <person name="Song C."/>
            <person name="Liu Y."/>
        </authorList>
    </citation>
    <scope>NUCLEOTIDE SEQUENCE [LARGE SCALE GENOMIC DNA]</scope>
    <source>
        <strain evidence="3">HL-2020</strain>
        <tissue evidence="3">Leaf</tissue>
    </source>
</reference>
<keyword evidence="1" id="KW-0479">Metal-binding</keyword>
<gene>
    <name evidence="3" type="ORF">IFM89_037497</name>
</gene>
<dbReference type="Pfam" id="PF04434">
    <property type="entry name" value="SWIM"/>
    <property type="match status" value="1"/>
</dbReference>
<keyword evidence="1" id="KW-0862">Zinc</keyword>
<evidence type="ECO:0000256" key="1">
    <source>
        <dbReference type="PROSITE-ProRule" id="PRU00325"/>
    </source>
</evidence>
<evidence type="ECO:0000313" key="3">
    <source>
        <dbReference type="EMBL" id="KAF9612039.1"/>
    </source>
</evidence>
<dbReference type="AlphaFoldDB" id="A0A835M2V9"/>
<dbReference type="PROSITE" id="PS50966">
    <property type="entry name" value="ZF_SWIM"/>
    <property type="match status" value="1"/>
</dbReference>
<feature type="domain" description="SWIM-type" evidence="2">
    <location>
        <begin position="34"/>
        <end position="66"/>
    </location>
</feature>